<name>A0A7W7AMP2_9SPHN</name>
<keyword evidence="1" id="KW-1133">Transmembrane helix</keyword>
<feature type="transmembrane region" description="Helical" evidence="1">
    <location>
        <begin position="6"/>
        <end position="29"/>
    </location>
</feature>
<protein>
    <submittedName>
        <fullName evidence="2">Uncharacterized protein</fullName>
    </submittedName>
</protein>
<keyword evidence="3" id="KW-1185">Reference proteome</keyword>
<reference evidence="2 3" key="1">
    <citation type="submission" date="2020-08" db="EMBL/GenBank/DDBJ databases">
        <title>Genomic Encyclopedia of Type Strains, Phase IV (KMG-IV): sequencing the most valuable type-strain genomes for metagenomic binning, comparative biology and taxonomic classification.</title>
        <authorList>
            <person name="Goeker M."/>
        </authorList>
    </citation>
    <scope>NUCLEOTIDE SEQUENCE [LARGE SCALE GENOMIC DNA]</scope>
    <source>
        <strain evidence="2 3">DSM 15867</strain>
    </source>
</reference>
<keyword evidence="1" id="KW-0472">Membrane</keyword>
<evidence type="ECO:0000313" key="2">
    <source>
        <dbReference type="EMBL" id="MBB4619898.1"/>
    </source>
</evidence>
<dbReference type="Proteomes" id="UP000574769">
    <property type="component" value="Unassembled WGS sequence"/>
</dbReference>
<accession>A0A7W7AMP2</accession>
<keyword evidence="1" id="KW-0812">Transmembrane</keyword>
<evidence type="ECO:0000256" key="1">
    <source>
        <dbReference type="SAM" id="Phobius"/>
    </source>
</evidence>
<dbReference type="RefSeq" id="WP_093068099.1">
    <property type="nucleotide sequence ID" value="NZ_JACHNY010000018.1"/>
</dbReference>
<dbReference type="EMBL" id="JACHNY010000018">
    <property type="protein sequence ID" value="MBB4619898.1"/>
    <property type="molecule type" value="Genomic_DNA"/>
</dbReference>
<comment type="caution">
    <text evidence="2">The sequence shown here is derived from an EMBL/GenBank/DDBJ whole genome shotgun (WGS) entry which is preliminary data.</text>
</comment>
<sequence>MPQATIDAWVSLYAAVGLLVAMCAVFAVIKTAHDYRTGTQTLATTTVMDKVLAAPRVWVRWQLNYLLGAPAILVIATLYAHHLGFATLVDV</sequence>
<feature type="transmembrane region" description="Helical" evidence="1">
    <location>
        <begin position="65"/>
        <end position="89"/>
    </location>
</feature>
<gene>
    <name evidence="2" type="ORF">GGQ96_004058</name>
</gene>
<proteinExistence type="predicted"/>
<organism evidence="2 3">
    <name type="scientific">Sphingomonas abaci</name>
    <dbReference type="NCBI Taxonomy" id="237611"/>
    <lineage>
        <taxon>Bacteria</taxon>
        <taxon>Pseudomonadati</taxon>
        <taxon>Pseudomonadota</taxon>
        <taxon>Alphaproteobacteria</taxon>
        <taxon>Sphingomonadales</taxon>
        <taxon>Sphingomonadaceae</taxon>
        <taxon>Sphingomonas</taxon>
    </lineage>
</organism>
<evidence type="ECO:0000313" key="3">
    <source>
        <dbReference type="Proteomes" id="UP000574769"/>
    </source>
</evidence>
<dbReference type="AlphaFoldDB" id="A0A7W7AMP2"/>